<feature type="domain" description="AB hydrolase-1" evidence="1">
    <location>
        <begin position="63"/>
        <end position="168"/>
    </location>
</feature>
<evidence type="ECO:0000259" key="1">
    <source>
        <dbReference type="Pfam" id="PF00561"/>
    </source>
</evidence>
<dbReference type="GO" id="GO:0016787">
    <property type="term" value="F:hydrolase activity"/>
    <property type="evidence" value="ECO:0007669"/>
    <property type="project" value="UniProtKB-KW"/>
</dbReference>
<dbReference type="EMBL" id="JAJOMB010000003">
    <property type="protein sequence ID" value="MCD5310654.1"/>
    <property type="molecule type" value="Genomic_DNA"/>
</dbReference>
<organism evidence="2 3">
    <name type="scientific">Kineosporia babensis</name>
    <dbReference type="NCBI Taxonomy" id="499548"/>
    <lineage>
        <taxon>Bacteria</taxon>
        <taxon>Bacillati</taxon>
        <taxon>Actinomycetota</taxon>
        <taxon>Actinomycetes</taxon>
        <taxon>Kineosporiales</taxon>
        <taxon>Kineosporiaceae</taxon>
        <taxon>Kineosporia</taxon>
    </lineage>
</organism>
<dbReference type="InterPro" id="IPR050266">
    <property type="entry name" value="AB_hydrolase_sf"/>
</dbReference>
<dbReference type="Pfam" id="PF00561">
    <property type="entry name" value="Abhydrolase_1"/>
    <property type="match status" value="1"/>
</dbReference>
<dbReference type="RefSeq" id="WP_231439723.1">
    <property type="nucleotide sequence ID" value="NZ_JAJOMB010000003.1"/>
</dbReference>
<name>A0A9X1NBG2_9ACTN</name>
<dbReference type="SUPFAM" id="SSF53474">
    <property type="entry name" value="alpha/beta-Hydrolases"/>
    <property type="match status" value="1"/>
</dbReference>
<evidence type="ECO:0000313" key="3">
    <source>
        <dbReference type="Proteomes" id="UP001138997"/>
    </source>
</evidence>
<dbReference type="AlphaFoldDB" id="A0A9X1NBG2"/>
<dbReference type="Proteomes" id="UP001138997">
    <property type="component" value="Unassembled WGS sequence"/>
</dbReference>
<dbReference type="InterPro" id="IPR000073">
    <property type="entry name" value="AB_hydrolase_1"/>
</dbReference>
<keyword evidence="3" id="KW-1185">Reference proteome</keyword>
<dbReference type="GO" id="GO:0016020">
    <property type="term" value="C:membrane"/>
    <property type="evidence" value="ECO:0007669"/>
    <property type="project" value="TreeGrafter"/>
</dbReference>
<accession>A0A9X1NBG2</accession>
<sequence length="295" mass="31979">MTNRILDLPLRSRRLRRSAAPQLSFPEAQLAGERSVQRDQEDPRVDPSGRTRLLLHAGRTGKAVLMLHGYAGSPHSFEHLITYFHERGYNVYAPREPNHGLREGARPLSAAGLVRYADEALSVAAGLGDEVGIIGFSGGGALATWLSAYRPESVSRLLLLAPFFAPHPAQVPPWSVRALTVLFGLRMLPDRPVPNTGYTLHGVAQYLRVMANQPTGLLNPGLLSVGVAYSALDEFIDRACALEISSRLAEASGVKAQVHEFPPEAGLVHDVVAPDVLLENAGRIADLYLSLYENG</sequence>
<protein>
    <submittedName>
        <fullName evidence="2">Alpha/beta fold hydrolase</fullName>
    </submittedName>
</protein>
<dbReference type="InterPro" id="IPR029058">
    <property type="entry name" value="AB_hydrolase_fold"/>
</dbReference>
<comment type="caution">
    <text evidence="2">The sequence shown here is derived from an EMBL/GenBank/DDBJ whole genome shotgun (WGS) entry which is preliminary data.</text>
</comment>
<gene>
    <name evidence="2" type="ORF">LR394_07085</name>
</gene>
<evidence type="ECO:0000313" key="2">
    <source>
        <dbReference type="EMBL" id="MCD5310654.1"/>
    </source>
</evidence>
<dbReference type="PANTHER" id="PTHR43798:SF33">
    <property type="entry name" value="HYDROLASE, PUTATIVE (AFU_ORTHOLOGUE AFUA_2G14860)-RELATED"/>
    <property type="match status" value="1"/>
</dbReference>
<proteinExistence type="predicted"/>
<keyword evidence="2" id="KW-0378">Hydrolase</keyword>
<dbReference type="PANTHER" id="PTHR43798">
    <property type="entry name" value="MONOACYLGLYCEROL LIPASE"/>
    <property type="match status" value="1"/>
</dbReference>
<reference evidence="2" key="1">
    <citation type="submission" date="2021-11" db="EMBL/GenBank/DDBJ databases">
        <title>Streptomyces corallinus and Kineosporia corallina sp. nov., two new coral-derived marine actinobacteria.</title>
        <authorList>
            <person name="Buangrab K."/>
            <person name="Sutthacheep M."/>
            <person name="Yeemin T."/>
            <person name="Harunari E."/>
            <person name="Igarashi Y."/>
            <person name="Sripreechasak P."/>
            <person name="Kanchanasin P."/>
            <person name="Tanasupawat S."/>
            <person name="Phongsopitanun W."/>
        </authorList>
    </citation>
    <scope>NUCLEOTIDE SEQUENCE</scope>
    <source>
        <strain evidence="2">JCM 31032</strain>
    </source>
</reference>
<dbReference type="Gene3D" id="3.40.50.1820">
    <property type="entry name" value="alpha/beta hydrolase"/>
    <property type="match status" value="1"/>
</dbReference>